<proteinExistence type="predicted"/>
<comment type="caution">
    <text evidence="2">The sequence shown here is derived from an EMBL/GenBank/DDBJ whole genome shotgun (WGS) entry which is preliminary data.</text>
</comment>
<keyword evidence="1" id="KW-0472">Membrane</keyword>
<dbReference type="Proteomes" id="UP000094769">
    <property type="component" value="Unassembled WGS sequence"/>
</dbReference>
<keyword evidence="3" id="KW-1185">Reference proteome</keyword>
<evidence type="ECO:0000313" key="2">
    <source>
        <dbReference type="EMBL" id="ODJ88946.1"/>
    </source>
</evidence>
<dbReference type="EMBL" id="MARB01000003">
    <property type="protein sequence ID" value="ODJ88946.1"/>
    <property type="molecule type" value="Genomic_DNA"/>
</dbReference>
<keyword evidence="1" id="KW-0812">Transmembrane</keyword>
<dbReference type="AlphaFoldDB" id="A0A7Z1AGF6"/>
<sequence>MTLGPVRYIRYLARSLFLTLLFSAPLLANKFETIGGGVSGSTRVKIEYLQVIAYAAGGIFLIAGILTIVMHNSNAQTLNYTMWKPSAAVFFLLSIGAFAAAVLMK</sequence>
<accession>A0A7Z1AGF6</accession>
<feature type="transmembrane region" description="Helical" evidence="1">
    <location>
        <begin position="82"/>
        <end position="104"/>
    </location>
</feature>
<keyword evidence="1" id="KW-1133">Transmembrane helix</keyword>
<reference evidence="2 3" key="1">
    <citation type="submission" date="2016-06" db="EMBL/GenBank/DDBJ databases">
        <title>Genome sequence of endosymbiont of Candidatus Endolucinida thiodiazotropha.</title>
        <authorList>
            <person name="Poehlein A."/>
            <person name="Koenig S."/>
            <person name="Heiden S.E."/>
            <person name="Thuermer A."/>
            <person name="Voget S."/>
            <person name="Daniel R."/>
            <person name="Markert S."/>
            <person name="Gros O."/>
            <person name="Schweder T."/>
        </authorList>
    </citation>
    <scope>NUCLEOTIDE SEQUENCE [LARGE SCALE GENOMIC DNA]</scope>
    <source>
        <strain evidence="2 3">COS</strain>
    </source>
</reference>
<protein>
    <submittedName>
        <fullName evidence="2">Uncharacterized protein</fullName>
    </submittedName>
</protein>
<dbReference type="RefSeq" id="WP_069121197.1">
    <property type="nucleotide sequence ID" value="NZ_MARB01000003.1"/>
</dbReference>
<evidence type="ECO:0000313" key="3">
    <source>
        <dbReference type="Proteomes" id="UP000094769"/>
    </source>
</evidence>
<evidence type="ECO:0000256" key="1">
    <source>
        <dbReference type="SAM" id="Phobius"/>
    </source>
</evidence>
<name>A0A7Z1AGF6_9GAMM</name>
<organism evidence="2 3">
    <name type="scientific">Candidatus Thiodiazotropha endolucinida</name>
    <dbReference type="NCBI Taxonomy" id="1655433"/>
    <lineage>
        <taxon>Bacteria</taxon>
        <taxon>Pseudomonadati</taxon>
        <taxon>Pseudomonadota</taxon>
        <taxon>Gammaproteobacteria</taxon>
        <taxon>Chromatiales</taxon>
        <taxon>Sedimenticolaceae</taxon>
        <taxon>Candidatus Thiodiazotropha</taxon>
    </lineage>
</organism>
<gene>
    <name evidence="2" type="ORF">CODIS_05570</name>
</gene>
<feature type="transmembrane region" description="Helical" evidence="1">
    <location>
        <begin position="52"/>
        <end position="70"/>
    </location>
</feature>
<dbReference type="OrthoDB" id="7068579at2"/>